<keyword evidence="2" id="KW-1185">Reference proteome</keyword>
<organism evidence="1 2">
    <name type="scientific">Melastoma candidum</name>
    <dbReference type="NCBI Taxonomy" id="119954"/>
    <lineage>
        <taxon>Eukaryota</taxon>
        <taxon>Viridiplantae</taxon>
        <taxon>Streptophyta</taxon>
        <taxon>Embryophyta</taxon>
        <taxon>Tracheophyta</taxon>
        <taxon>Spermatophyta</taxon>
        <taxon>Magnoliopsida</taxon>
        <taxon>eudicotyledons</taxon>
        <taxon>Gunneridae</taxon>
        <taxon>Pentapetalae</taxon>
        <taxon>rosids</taxon>
        <taxon>malvids</taxon>
        <taxon>Myrtales</taxon>
        <taxon>Melastomataceae</taxon>
        <taxon>Melastomatoideae</taxon>
        <taxon>Melastomateae</taxon>
        <taxon>Melastoma</taxon>
    </lineage>
</organism>
<proteinExistence type="predicted"/>
<evidence type="ECO:0000313" key="2">
    <source>
        <dbReference type="Proteomes" id="UP001057402"/>
    </source>
</evidence>
<protein>
    <submittedName>
        <fullName evidence="1">Uncharacterized protein</fullName>
    </submittedName>
</protein>
<reference evidence="2" key="1">
    <citation type="journal article" date="2023" name="Front. Plant Sci.">
        <title>Chromosomal-level genome assembly of Melastoma candidum provides insights into trichome evolution.</title>
        <authorList>
            <person name="Zhong Y."/>
            <person name="Wu W."/>
            <person name="Sun C."/>
            <person name="Zou P."/>
            <person name="Liu Y."/>
            <person name="Dai S."/>
            <person name="Zhou R."/>
        </authorList>
    </citation>
    <scope>NUCLEOTIDE SEQUENCE [LARGE SCALE GENOMIC DNA]</scope>
</reference>
<sequence length="194" mass="22025">MSTCKQLQRQAEIRPDDHARHKWCVSLDEESFRRFFGQGSGVVREVFGEGSLFSPLLFGKFFDPSDAFPLWEFDPSIILAGVRSRSGGHNGTDWFRTGNEYGLRSELPGEGSVQIWVDEGKIMEISGLWKKGQGQGQSREWRCGRWWEHGFVRRLELPEDADWKRAEAKVDEESNSLEIIIPIKASPPPAAGND</sequence>
<comment type="caution">
    <text evidence="1">The sequence shown here is derived from an EMBL/GenBank/DDBJ whole genome shotgun (WGS) entry which is preliminary data.</text>
</comment>
<dbReference type="Proteomes" id="UP001057402">
    <property type="component" value="Chromosome 10"/>
</dbReference>
<evidence type="ECO:0000313" key="1">
    <source>
        <dbReference type="EMBL" id="KAI4321909.1"/>
    </source>
</evidence>
<dbReference type="EMBL" id="CM042889">
    <property type="protein sequence ID" value="KAI4321909.1"/>
    <property type="molecule type" value="Genomic_DNA"/>
</dbReference>
<gene>
    <name evidence="1" type="ORF">MLD38_035236</name>
</gene>
<accession>A0ACB9MEM4</accession>
<name>A0ACB9MEM4_9MYRT</name>